<comment type="similarity">
    <text evidence="2">Belongs to the LAMTOR4 family.</text>
</comment>
<evidence type="ECO:0000256" key="4">
    <source>
        <dbReference type="ARBA" id="ARBA00032690"/>
    </source>
</evidence>
<dbReference type="GO" id="GO:0071986">
    <property type="term" value="C:Ragulator complex"/>
    <property type="evidence" value="ECO:0007669"/>
    <property type="project" value="InterPro"/>
</dbReference>
<dbReference type="SUPFAM" id="SSF103196">
    <property type="entry name" value="Roadblock/LC7 domain"/>
    <property type="match status" value="1"/>
</dbReference>
<dbReference type="Proteomes" id="UP000594454">
    <property type="component" value="Chromosome 2"/>
</dbReference>
<dbReference type="GO" id="GO:0071230">
    <property type="term" value="P:cellular response to amino acid stimulus"/>
    <property type="evidence" value="ECO:0007669"/>
    <property type="project" value="InterPro"/>
</dbReference>
<dbReference type="GO" id="GO:0032008">
    <property type="term" value="P:positive regulation of TOR signaling"/>
    <property type="evidence" value="ECO:0007669"/>
    <property type="project" value="InterPro"/>
</dbReference>
<keyword evidence="3" id="KW-0458">Lysosome</keyword>
<organism evidence="5 6">
    <name type="scientific">Hermetia illucens</name>
    <name type="common">Black soldier fly</name>
    <dbReference type="NCBI Taxonomy" id="343691"/>
    <lineage>
        <taxon>Eukaryota</taxon>
        <taxon>Metazoa</taxon>
        <taxon>Ecdysozoa</taxon>
        <taxon>Arthropoda</taxon>
        <taxon>Hexapoda</taxon>
        <taxon>Insecta</taxon>
        <taxon>Pterygota</taxon>
        <taxon>Neoptera</taxon>
        <taxon>Endopterygota</taxon>
        <taxon>Diptera</taxon>
        <taxon>Brachycera</taxon>
        <taxon>Stratiomyomorpha</taxon>
        <taxon>Stratiomyidae</taxon>
        <taxon>Hermetiinae</taxon>
        <taxon>Hermetia</taxon>
    </lineage>
</organism>
<dbReference type="InterPro" id="IPR034601">
    <property type="entry name" value="LAMTOR4"/>
</dbReference>
<dbReference type="GO" id="GO:0005764">
    <property type="term" value="C:lysosome"/>
    <property type="evidence" value="ECO:0007669"/>
    <property type="project" value="UniProtKB-SubCell"/>
</dbReference>
<reference evidence="5 6" key="1">
    <citation type="submission" date="2020-11" db="EMBL/GenBank/DDBJ databases">
        <authorList>
            <person name="Wallbank WR R."/>
            <person name="Pardo Diaz C."/>
            <person name="Kozak K."/>
            <person name="Martin S."/>
            <person name="Jiggins C."/>
            <person name="Moest M."/>
            <person name="Warren A I."/>
            <person name="Generalovic N T."/>
            <person name="Byers J.R.P. K."/>
            <person name="Montejo-Kovacevich G."/>
            <person name="Yen C E."/>
        </authorList>
    </citation>
    <scope>NUCLEOTIDE SEQUENCE [LARGE SCALE GENOMIC DNA]</scope>
</reference>
<proteinExistence type="inferred from homology"/>
<dbReference type="OrthoDB" id="275011at2759"/>
<protein>
    <recommendedName>
        <fullName evidence="4">Late endosomal/lysosomal adaptor and MAPK and MTOR activator 4</fullName>
    </recommendedName>
</protein>
<dbReference type="EMBL" id="LR899010">
    <property type="protein sequence ID" value="CAD7083479.1"/>
    <property type="molecule type" value="Genomic_DNA"/>
</dbReference>
<keyword evidence="6" id="KW-1185">Reference proteome</keyword>
<dbReference type="InParanoid" id="A0A7R8UMR9"/>
<evidence type="ECO:0000256" key="1">
    <source>
        <dbReference type="ARBA" id="ARBA00004371"/>
    </source>
</evidence>
<gene>
    <name evidence="5" type="ORF">HERILL_LOCUS6436</name>
</gene>
<dbReference type="FunCoup" id="A0A7R8UMR9">
    <property type="interactions" value="665"/>
</dbReference>
<sequence length="102" mass="11359">MLPLEKIANQIGYLVLKDDGAVLESGGELENDERSANIIMGLINMSESIDENFMPKSGCDRISIIYDDHSYTICMSNKKIYVVKRKHPNASPPEIENGNLMA</sequence>
<dbReference type="PANTHER" id="PTHR33967:SF1">
    <property type="entry name" value="RAGULATOR COMPLEX PROTEIN LAMTOR4"/>
    <property type="match status" value="1"/>
</dbReference>
<evidence type="ECO:0000256" key="2">
    <source>
        <dbReference type="ARBA" id="ARBA00010627"/>
    </source>
</evidence>
<dbReference type="PANTHER" id="PTHR33967">
    <property type="entry name" value="RAGULATOR COMPLEX PROTEIN LAMTOR4"/>
    <property type="match status" value="1"/>
</dbReference>
<dbReference type="OMA" id="DESFMPN"/>
<evidence type="ECO:0000256" key="3">
    <source>
        <dbReference type="ARBA" id="ARBA00023228"/>
    </source>
</evidence>
<evidence type="ECO:0000313" key="6">
    <source>
        <dbReference type="Proteomes" id="UP000594454"/>
    </source>
</evidence>
<dbReference type="GO" id="GO:0005085">
    <property type="term" value="F:guanyl-nucleotide exchange factor activity"/>
    <property type="evidence" value="ECO:0007669"/>
    <property type="project" value="TreeGrafter"/>
</dbReference>
<accession>A0A7R8UMR9</accession>
<dbReference type="AlphaFoldDB" id="A0A7R8UMR9"/>
<comment type="subcellular location">
    <subcellularLocation>
        <location evidence="1">Lysosome</location>
    </subcellularLocation>
</comment>
<name>A0A7R8UMR9_HERIL</name>
<evidence type="ECO:0000313" key="5">
    <source>
        <dbReference type="EMBL" id="CAD7083479.1"/>
    </source>
</evidence>